<evidence type="ECO:0000256" key="5">
    <source>
        <dbReference type="PROSITE-ProRule" id="PRU10015"/>
    </source>
</evidence>
<reference evidence="7 8" key="2">
    <citation type="submission" date="2009-02" db="EMBL/GenBank/DDBJ databases">
        <title>Draft genome sequence of Holdemania filiformis DSM 12042.</title>
        <authorList>
            <person name="Sudarsanam P."/>
            <person name="Ley R."/>
            <person name="Guruge J."/>
            <person name="Turnbaugh P.J."/>
            <person name="Mahowald M."/>
            <person name="Liep D."/>
            <person name="Gordon J."/>
        </authorList>
    </citation>
    <scope>NUCLEOTIDE SEQUENCE [LARGE SCALE GENOMIC DNA]</scope>
    <source>
        <strain evidence="7 8">DSM 12042</strain>
    </source>
</reference>
<dbReference type="SUPFAM" id="SSF50249">
    <property type="entry name" value="Nucleic acid-binding proteins"/>
    <property type="match status" value="1"/>
</dbReference>
<dbReference type="GO" id="GO:0070475">
    <property type="term" value="P:rRNA base methylation"/>
    <property type="evidence" value="ECO:0007669"/>
    <property type="project" value="TreeGrafter"/>
</dbReference>
<dbReference type="EC" id="2.1.1.-" evidence="7"/>
<evidence type="ECO:0000313" key="7">
    <source>
        <dbReference type="EMBL" id="EEF65811.1"/>
    </source>
</evidence>
<dbReference type="AlphaFoldDB" id="B9YDZ7"/>
<accession>B9YDZ7</accession>
<reference evidence="7 8" key="1">
    <citation type="submission" date="2008-12" db="EMBL/GenBank/DDBJ databases">
        <authorList>
            <person name="Fulton L."/>
            <person name="Clifton S."/>
            <person name="Fulton B."/>
            <person name="Xu J."/>
            <person name="Minx P."/>
            <person name="Pepin K.H."/>
            <person name="Johnson M."/>
            <person name="Bhonagiri V."/>
            <person name="Nash W.E."/>
            <person name="Mardis E.R."/>
            <person name="Wilson R.K."/>
        </authorList>
    </citation>
    <scope>NUCLEOTIDE SEQUENCE [LARGE SCALE GENOMIC DNA]</scope>
    <source>
        <strain evidence="7 8">DSM 12042</strain>
    </source>
</reference>
<evidence type="ECO:0000313" key="8">
    <source>
        <dbReference type="Proteomes" id="UP000005950"/>
    </source>
</evidence>
<feature type="active site" description="Nucleophile" evidence="4">
    <location>
        <position position="401"/>
    </location>
</feature>
<dbReference type="SUPFAM" id="SSF53335">
    <property type="entry name" value="S-adenosyl-L-methionine-dependent methyltransferases"/>
    <property type="match status" value="1"/>
</dbReference>
<dbReference type="PROSITE" id="PS51687">
    <property type="entry name" value="SAM_MT_RNA_M5U"/>
    <property type="match status" value="1"/>
</dbReference>
<dbReference type="InterPro" id="IPR012340">
    <property type="entry name" value="NA-bd_OB-fold"/>
</dbReference>
<gene>
    <name evidence="7" type="primary">rumA</name>
    <name evidence="7" type="ORF">HOLDEFILI_04071</name>
</gene>
<dbReference type="OrthoDB" id="9804590at2"/>
<dbReference type="PANTHER" id="PTHR11061:SF30">
    <property type="entry name" value="TRNA (URACIL(54)-C(5))-METHYLTRANSFERASE"/>
    <property type="match status" value="1"/>
</dbReference>
<feature type="binding site" evidence="4">
    <location>
        <position position="279"/>
    </location>
    <ligand>
        <name>S-adenosyl-L-methionine</name>
        <dbReference type="ChEBI" id="CHEBI:59789"/>
    </ligand>
</feature>
<evidence type="ECO:0000256" key="2">
    <source>
        <dbReference type="ARBA" id="ARBA00022679"/>
    </source>
</evidence>
<evidence type="ECO:0000259" key="6">
    <source>
        <dbReference type="PROSITE" id="PS50926"/>
    </source>
</evidence>
<comment type="similarity">
    <text evidence="4">Belongs to the class I-like SAM-binding methyltransferase superfamily. RNA M5U methyltransferase family.</text>
</comment>
<dbReference type="Gene3D" id="2.40.50.140">
    <property type="entry name" value="Nucleic acid-binding proteins"/>
    <property type="match status" value="1"/>
</dbReference>
<feature type="binding site" evidence="4">
    <location>
        <position position="327"/>
    </location>
    <ligand>
        <name>S-adenosyl-L-methionine</name>
        <dbReference type="ChEBI" id="CHEBI:59789"/>
    </ligand>
</feature>
<dbReference type="Proteomes" id="UP000005950">
    <property type="component" value="Unassembled WGS sequence"/>
</dbReference>
<dbReference type="GO" id="GO:0070041">
    <property type="term" value="F:rRNA (uridine-C5-)-methyltransferase activity"/>
    <property type="evidence" value="ECO:0007669"/>
    <property type="project" value="TreeGrafter"/>
</dbReference>
<dbReference type="eggNOG" id="COG2265">
    <property type="taxonomic scope" value="Bacteria"/>
</dbReference>
<dbReference type="PROSITE" id="PS01230">
    <property type="entry name" value="TRMA_1"/>
    <property type="match status" value="1"/>
</dbReference>
<dbReference type="PROSITE" id="PS50926">
    <property type="entry name" value="TRAM"/>
    <property type="match status" value="1"/>
</dbReference>
<comment type="caution">
    <text evidence="7">The sequence shown here is derived from an EMBL/GenBank/DDBJ whole genome shotgun (WGS) entry which is preliminary data.</text>
</comment>
<dbReference type="InterPro" id="IPR010280">
    <property type="entry name" value="U5_MeTrfase_fam"/>
</dbReference>
<feature type="domain" description="TRAM" evidence="6">
    <location>
        <begin position="2"/>
        <end position="60"/>
    </location>
</feature>
<feature type="active site" evidence="5">
    <location>
        <position position="401"/>
    </location>
</feature>
<dbReference type="Pfam" id="PF05958">
    <property type="entry name" value="tRNA_U5-meth_tr"/>
    <property type="match status" value="1"/>
</dbReference>
<evidence type="ECO:0000256" key="4">
    <source>
        <dbReference type="PROSITE-ProRule" id="PRU01024"/>
    </source>
</evidence>
<dbReference type="PANTHER" id="PTHR11061">
    <property type="entry name" value="RNA M5U METHYLTRANSFERASE"/>
    <property type="match status" value="1"/>
</dbReference>
<sequence>MEKNQDRTVTVTAKKIGINGEGIAYLEGKPVFVDQLLPGETAEIVLLDSQLRYAKGQVVKRLNDSPQRVKPQCPVQGRCSGCPLMILKPEAQLQVKRELVQEALIKYAGLSRDKVQPVIASPSGLGYRNQCKLPIREERGRLVNGLFEEGSNRVMPIAHCLIHDPDLEALRKQILALANQFRLKAYDPKKGTGLRTLVLRGFEGQYQCVLVSGEDSLPKGFIEKLKAIEGMTCIMQNINPDKRTRQLFSNRWSLLAGEDRLPVQFGDVRLSLSCASFFQLNRPQALQMMRMAASLIEPCDTLVEAYSGVGGISLMLKEKAKTIIGIEFVPEAVENAKENARLNRAENVRFVCGDAAKEMKKIIRRTKIDAVVVDPPRTGLDGAMIESLRQCQPKQIVYISCNPATLGKNLKELRDLYEVKTVIPFDMFPNTPHVETVVLLSKLKTKKHVDIELHADELDLTSSESKATYNNIKQYGFDKYGFNV</sequence>
<dbReference type="EMBL" id="ACCF01000255">
    <property type="protein sequence ID" value="EEF65811.1"/>
    <property type="molecule type" value="Genomic_DNA"/>
</dbReference>
<dbReference type="Gene3D" id="2.40.50.1070">
    <property type="match status" value="1"/>
</dbReference>
<dbReference type="InterPro" id="IPR029063">
    <property type="entry name" value="SAM-dependent_MTases_sf"/>
</dbReference>
<evidence type="ECO:0000256" key="1">
    <source>
        <dbReference type="ARBA" id="ARBA00022603"/>
    </source>
</evidence>
<dbReference type="RefSeq" id="WP_006061207.1">
    <property type="nucleotide sequence ID" value="NZ_GG657562.1"/>
</dbReference>
<protein>
    <submittedName>
        <fullName evidence="7">23S rRNA (Uracil-5-)-methyltransferase RumA</fullName>
        <ecNumber evidence="7">2.1.1.-</ecNumber>
    </submittedName>
</protein>
<dbReference type="Gene3D" id="3.40.50.150">
    <property type="entry name" value="Vaccinia Virus protein VP39"/>
    <property type="match status" value="1"/>
</dbReference>
<keyword evidence="2 4" id="KW-0808">Transferase</keyword>
<dbReference type="NCBIfam" id="TIGR00479">
    <property type="entry name" value="rumA"/>
    <property type="match status" value="1"/>
</dbReference>
<feature type="binding site" evidence="4">
    <location>
        <position position="374"/>
    </location>
    <ligand>
        <name>S-adenosyl-L-methionine</name>
        <dbReference type="ChEBI" id="CHEBI:59789"/>
    </ligand>
</feature>
<keyword evidence="1 4" id="KW-0489">Methyltransferase</keyword>
<dbReference type="InterPro" id="IPR030390">
    <property type="entry name" value="MeTrfase_TrmA_AS"/>
</dbReference>
<dbReference type="CDD" id="cd02440">
    <property type="entry name" value="AdoMet_MTases"/>
    <property type="match status" value="1"/>
</dbReference>
<dbReference type="STRING" id="545696.HOLDEFILI_04071"/>
<dbReference type="FunFam" id="2.40.50.140:FF:000097">
    <property type="entry name" value="23S rRNA (uracil(1939)-C(5))-methyltransferase RlmD"/>
    <property type="match status" value="1"/>
</dbReference>
<dbReference type="Pfam" id="PF01938">
    <property type="entry name" value="TRAM"/>
    <property type="match status" value="1"/>
</dbReference>
<dbReference type="InterPro" id="IPR002792">
    <property type="entry name" value="TRAM_dom"/>
</dbReference>
<evidence type="ECO:0000256" key="3">
    <source>
        <dbReference type="ARBA" id="ARBA00022691"/>
    </source>
</evidence>
<proteinExistence type="inferred from homology"/>
<organism evidence="7 8">
    <name type="scientific">Holdemania filiformis DSM 12042</name>
    <dbReference type="NCBI Taxonomy" id="545696"/>
    <lineage>
        <taxon>Bacteria</taxon>
        <taxon>Bacillati</taxon>
        <taxon>Bacillota</taxon>
        <taxon>Erysipelotrichia</taxon>
        <taxon>Erysipelotrichales</taxon>
        <taxon>Erysipelotrichaceae</taxon>
        <taxon>Holdemania</taxon>
    </lineage>
</organism>
<dbReference type="HOGENOM" id="CLU_014689_7_1_9"/>
<name>B9YDZ7_9FIRM</name>
<keyword evidence="3 4" id="KW-0949">S-adenosyl-L-methionine</keyword>
<feature type="binding site" evidence="4">
    <location>
        <position position="306"/>
    </location>
    <ligand>
        <name>S-adenosyl-L-methionine</name>
        <dbReference type="ChEBI" id="CHEBI:59789"/>
    </ligand>
</feature>